<dbReference type="SUPFAM" id="SSF46785">
    <property type="entry name" value="Winged helix' DNA-binding domain"/>
    <property type="match status" value="1"/>
</dbReference>
<comment type="caution">
    <text evidence="2">The sequence shown here is derived from an EMBL/GenBank/DDBJ whole genome shotgun (WGS) entry which is preliminary data.</text>
</comment>
<dbReference type="Proteomes" id="UP000298860">
    <property type="component" value="Unassembled WGS sequence"/>
</dbReference>
<gene>
    <name evidence="2" type="primary">ycgE</name>
    <name evidence="2" type="ORF">GTS_24620</name>
</gene>
<evidence type="ECO:0000259" key="1">
    <source>
        <dbReference type="PROSITE" id="PS50995"/>
    </source>
</evidence>
<keyword evidence="3" id="KW-1185">Reference proteome</keyword>
<dbReference type="PROSITE" id="PS50995">
    <property type="entry name" value="HTH_MARR_2"/>
    <property type="match status" value="1"/>
</dbReference>
<organism evidence="2 3">
    <name type="scientific">Gandjariella thermophila</name>
    <dbReference type="NCBI Taxonomy" id="1931992"/>
    <lineage>
        <taxon>Bacteria</taxon>
        <taxon>Bacillati</taxon>
        <taxon>Actinomycetota</taxon>
        <taxon>Actinomycetes</taxon>
        <taxon>Pseudonocardiales</taxon>
        <taxon>Pseudonocardiaceae</taxon>
        <taxon>Gandjariella</taxon>
    </lineage>
</organism>
<dbReference type="EMBL" id="BJFL01000010">
    <property type="protein sequence ID" value="GDY30829.1"/>
    <property type="molecule type" value="Genomic_DNA"/>
</dbReference>
<name>A0A4D4J8U2_9PSEU</name>
<dbReference type="Pfam" id="PF01047">
    <property type="entry name" value="MarR"/>
    <property type="match status" value="1"/>
</dbReference>
<feature type="domain" description="HTH marR-type" evidence="1">
    <location>
        <begin position="8"/>
        <end position="144"/>
    </location>
</feature>
<protein>
    <submittedName>
        <fullName evidence="2">Putative HTH-type transcriptional regulator YcgE</fullName>
    </submittedName>
</protein>
<proteinExistence type="predicted"/>
<sequence>MSRTSKRRGELVDVLEGLLRDMAARGVLVHQAIADRFGLNSTDLKALDLARGEPNLTAGRLAEITGLSTSAVTALLDRLERAGFVERRRDPADRRRVFVVSTGRHEEELTRIFGLMSERMRDVLRRYDDERLAVAVDFLGAVNDAARDVMPEITGREPAE</sequence>
<dbReference type="AlphaFoldDB" id="A0A4D4J8U2"/>
<dbReference type="OrthoDB" id="3577304at2"/>
<dbReference type="GO" id="GO:0003700">
    <property type="term" value="F:DNA-binding transcription factor activity"/>
    <property type="evidence" value="ECO:0007669"/>
    <property type="project" value="InterPro"/>
</dbReference>
<dbReference type="PANTHER" id="PTHR33164:SF106">
    <property type="entry name" value="TRANSCRIPTIONAL REGULATORY PROTEIN"/>
    <property type="match status" value="1"/>
</dbReference>
<dbReference type="GO" id="GO:0006950">
    <property type="term" value="P:response to stress"/>
    <property type="evidence" value="ECO:0007669"/>
    <property type="project" value="TreeGrafter"/>
</dbReference>
<reference evidence="3" key="1">
    <citation type="submission" date="2019-04" db="EMBL/GenBank/DDBJ databases">
        <title>Draft genome sequence of Pseudonocardiaceae bacterium SL3-2-4.</title>
        <authorList>
            <person name="Ningsih F."/>
            <person name="Yokota A."/>
            <person name="Sakai Y."/>
            <person name="Nanatani K."/>
            <person name="Yabe S."/>
            <person name="Oetari A."/>
            <person name="Sjamsuridzal W."/>
        </authorList>
    </citation>
    <scope>NUCLEOTIDE SEQUENCE [LARGE SCALE GENOMIC DNA]</scope>
    <source>
        <strain evidence="3">SL3-2-4</strain>
    </source>
</reference>
<dbReference type="InterPro" id="IPR036390">
    <property type="entry name" value="WH_DNA-bd_sf"/>
</dbReference>
<dbReference type="RefSeq" id="WP_137813949.1">
    <property type="nucleotide sequence ID" value="NZ_BJFL01000010.1"/>
</dbReference>
<evidence type="ECO:0000313" key="2">
    <source>
        <dbReference type="EMBL" id="GDY30829.1"/>
    </source>
</evidence>
<dbReference type="Gene3D" id="1.10.10.10">
    <property type="entry name" value="Winged helix-like DNA-binding domain superfamily/Winged helix DNA-binding domain"/>
    <property type="match status" value="1"/>
</dbReference>
<dbReference type="InterPro" id="IPR039422">
    <property type="entry name" value="MarR/SlyA-like"/>
</dbReference>
<dbReference type="PANTHER" id="PTHR33164">
    <property type="entry name" value="TRANSCRIPTIONAL REGULATOR, MARR FAMILY"/>
    <property type="match status" value="1"/>
</dbReference>
<dbReference type="InterPro" id="IPR036388">
    <property type="entry name" value="WH-like_DNA-bd_sf"/>
</dbReference>
<evidence type="ECO:0000313" key="3">
    <source>
        <dbReference type="Proteomes" id="UP000298860"/>
    </source>
</evidence>
<accession>A0A4D4J8U2</accession>
<dbReference type="SMART" id="SM00347">
    <property type="entry name" value="HTH_MARR"/>
    <property type="match status" value="1"/>
</dbReference>
<dbReference type="InterPro" id="IPR000835">
    <property type="entry name" value="HTH_MarR-typ"/>
</dbReference>